<comment type="caution">
    <text evidence="1">The sequence shown here is derived from an EMBL/GenBank/DDBJ whole genome shotgun (WGS) entry which is preliminary data.</text>
</comment>
<reference evidence="1 2" key="2">
    <citation type="submission" date="2013-04" db="EMBL/GenBank/DDBJ databases">
        <title>The Genome Sequence of Bilophila wadsworthia 3_1_6.</title>
        <authorList>
            <consortium name="The Broad Institute Genomics Platform"/>
            <person name="Earl A."/>
            <person name="Ward D."/>
            <person name="Feldgarden M."/>
            <person name="Gevers D."/>
            <person name="Sibley C."/>
            <person name="Strauss J."/>
            <person name="Allen-Vercoe E."/>
            <person name="Walker B."/>
            <person name="Young S."/>
            <person name="Zeng Q."/>
            <person name="Gargeya S."/>
            <person name="Fitzgerald M."/>
            <person name="Haas B."/>
            <person name="Abouelleil A."/>
            <person name="Allen A.W."/>
            <person name="Alvarado L."/>
            <person name="Arachchi H.M."/>
            <person name="Berlin A.M."/>
            <person name="Chapman S.B."/>
            <person name="Gainer-Dewar J."/>
            <person name="Goldberg J."/>
            <person name="Griggs A."/>
            <person name="Gujja S."/>
            <person name="Hansen M."/>
            <person name="Howarth C."/>
            <person name="Imamovic A."/>
            <person name="Ireland A."/>
            <person name="Larimer J."/>
            <person name="McCowan C."/>
            <person name="Murphy C."/>
            <person name="Pearson M."/>
            <person name="Poon T.W."/>
            <person name="Priest M."/>
            <person name="Roberts A."/>
            <person name="Saif S."/>
            <person name="Shea T."/>
            <person name="Sisk P."/>
            <person name="Sykes S."/>
            <person name="Wortman J."/>
            <person name="Nusbaum C."/>
            <person name="Birren B."/>
        </authorList>
    </citation>
    <scope>NUCLEOTIDE SEQUENCE [LARGE SCALE GENOMIC DNA]</scope>
    <source>
        <strain evidence="1 2">3_1_6</strain>
    </source>
</reference>
<gene>
    <name evidence="1" type="ORF">HMPREF0179_03166</name>
</gene>
<dbReference type="STRING" id="563192.HMPREF0179_03166"/>
<keyword evidence="2" id="KW-1185">Reference proteome</keyword>
<reference evidence="1 2" key="1">
    <citation type="submission" date="2010-10" db="EMBL/GenBank/DDBJ databases">
        <authorList>
            <consortium name="The Broad Institute Genome Sequencing Platform"/>
            <person name="Ward D."/>
            <person name="Earl A."/>
            <person name="Feldgarden M."/>
            <person name="Young S.K."/>
            <person name="Gargeya S."/>
            <person name="Zeng Q."/>
            <person name="Alvarado L."/>
            <person name="Berlin A."/>
            <person name="Bochicchio J."/>
            <person name="Chapman S.B."/>
            <person name="Chen Z."/>
            <person name="Freedman E."/>
            <person name="Gellesch M."/>
            <person name="Goldberg J."/>
            <person name="Griggs A."/>
            <person name="Gujja S."/>
            <person name="Heilman E."/>
            <person name="Heiman D."/>
            <person name="Howarth C."/>
            <person name="Mehta T."/>
            <person name="Neiman D."/>
            <person name="Pearson M."/>
            <person name="Roberts A."/>
            <person name="Saif S."/>
            <person name="Shea T."/>
            <person name="Shenoy N."/>
            <person name="Sisk P."/>
            <person name="Stolte C."/>
            <person name="Sykes S."/>
            <person name="White J."/>
            <person name="Yandava C."/>
            <person name="Allen-Vercoe E."/>
            <person name="Sibley C."/>
            <person name="Ambrose C.E."/>
            <person name="Strauss J."/>
            <person name="Daigneault M."/>
            <person name="Haas B."/>
            <person name="Nusbaum C."/>
            <person name="Birren B."/>
        </authorList>
    </citation>
    <scope>NUCLEOTIDE SEQUENCE [LARGE SCALE GENOMIC DNA]</scope>
    <source>
        <strain evidence="1 2">3_1_6</strain>
    </source>
</reference>
<dbReference type="GeneID" id="78084447"/>
<evidence type="ECO:0000313" key="2">
    <source>
        <dbReference type="Proteomes" id="UP000006034"/>
    </source>
</evidence>
<name>E5YAE5_BILW3</name>
<dbReference type="HOGENOM" id="CLU_2104258_0_0_7"/>
<protein>
    <submittedName>
        <fullName evidence="1">Uncharacterized protein</fullName>
    </submittedName>
</protein>
<dbReference type="AlphaFoldDB" id="E5YAE5"/>
<accession>E5YAE5</accession>
<proteinExistence type="predicted"/>
<dbReference type="RefSeq" id="WP_005029673.1">
    <property type="nucleotide sequence ID" value="NZ_KE150238.1"/>
</dbReference>
<evidence type="ECO:0000313" key="1">
    <source>
        <dbReference type="EMBL" id="EFV42957.1"/>
    </source>
</evidence>
<sequence length="115" mass="12644">MNDNGFLYNLERAQAGPVDEEALARKMAARTARVARAHESVFTEANGWSGQFPGTPGYYYFADSDEGQYVIVEAIGEDGGLEIYYSGSEIAFPPEGMDGKWKPVPVPCECLRERG</sequence>
<dbReference type="Proteomes" id="UP000006034">
    <property type="component" value="Unassembled WGS sequence"/>
</dbReference>
<dbReference type="EMBL" id="ADCP02000001">
    <property type="protein sequence ID" value="EFV42957.1"/>
    <property type="molecule type" value="Genomic_DNA"/>
</dbReference>
<organism evidence="1 2">
    <name type="scientific">Bilophila wadsworthia (strain 3_1_6)</name>
    <dbReference type="NCBI Taxonomy" id="563192"/>
    <lineage>
        <taxon>Bacteria</taxon>
        <taxon>Pseudomonadati</taxon>
        <taxon>Thermodesulfobacteriota</taxon>
        <taxon>Desulfovibrionia</taxon>
        <taxon>Desulfovibrionales</taxon>
        <taxon>Desulfovibrionaceae</taxon>
        <taxon>Bilophila</taxon>
    </lineage>
</organism>